<dbReference type="Proteomes" id="UP001596067">
    <property type="component" value="Unassembled WGS sequence"/>
</dbReference>
<comment type="caution">
    <text evidence="2">The sequence shown here is derived from an EMBL/GenBank/DDBJ whole genome shotgun (WGS) entry which is preliminary data.</text>
</comment>
<reference evidence="3" key="1">
    <citation type="journal article" date="2019" name="Int. J. Syst. Evol. Microbiol.">
        <title>The Global Catalogue of Microorganisms (GCM) 10K type strain sequencing project: providing services to taxonomists for standard genome sequencing and annotation.</title>
        <authorList>
            <consortium name="The Broad Institute Genomics Platform"/>
            <consortium name="The Broad Institute Genome Sequencing Center for Infectious Disease"/>
            <person name="Wu L."/>
            <person name="Ma J."/>
        </authorList>
    </citation>
    <scope>NUCLEOTIDE SEQUENCE [LARGE SCALE GENOMIC DNA]</scope>
    <source>
        <strain evidence="3">CGMCC 4.1469</strain>
    </source>
</reference>
<keyword evidence="1" id="KW-0472">Membrane</keyword>
<accession>A0ABW1F0C1</accession>
<dbReference type="EMBL" id="JBHSOD010000018">
    <property type="protein sequence ID" value="MFC5886609.1"/>
    <property type="molecule type" value="Genomic_DNA"/>
</dbReference>
<proteinExistence type="predicted"/>
<protein>
    <submittedName>
        <fullName evidence="2">Uncharacterized protein</fullName>
    </submittedName>
</protein>
<organism evidence="2 3">
    <name type="scientific">Kitasatospora aburaviensis</name>
    <dbReference type="NCBI Taxonomy" id="67265"/>
    <lineage>
        <taxon>Bacteria</taxon>
        <taxon>Bacillati</taxon>
        <taxon>Actinomycetota</taxon>
        <taxon>Actinomycetes</taxon>
        <taxon>Kitasatosporales</taxon>
        <taxon>Streptomycetaceae</taxon>
        <taxon>Kitasatospora</taxon>
    </lineage>
</organism>
<gene>
    <name evidence="2" type="ORF">ACFP0N_16725</name>
</gene>
<keyword evidence="3" id="KW-1185">Reference proteome</keyword>
<feature type="transmembrane region" description="Helical" evidence="1">
    <location>
        <begin position="31"/>
        <end position="50"/>
    </location>
</feature>
<dbReference type="RefSeq" id="WP_313762295.1">
    <property type="nucleotide sequence ID" value="NZ_BAAAVH010000009.1"/>
</dbReference>
<evidence type="ECO:0000313" key="2">
    <source>
        <dbReference type="EMBL" id="MFC5886609.1"/>
    </source>
</evidence>
<keyword evidence="1" id="KW-0812">Transmembrane</keyword>
<evidence type="ECO:0000256" key="1">
    <source>
        <dbReference type="SAM" id="Phobius"/>
    </source>
</evidence>
<keyword evidence="1" id="KW-1133">Transmembrane helix</keyword>
<name>A0ABW1F0C1_9ACTN</name>
<sequence>MTEETESEPLPGIAQAAFAEVEARQARRRRLLAVVGLPLAAAVGVSLWVWKPWQSVELPESACWSTVTRTDLEPAAGDDGKAVVTEKGDPAGGKQEPWCGVHWDTWHGRTLLSVGVERPDRAAFDAARLGGPAQATQGDHPPRSLALGQGITAWIHPDASVDLLYQCDYPGHAEDHFRRVRVTGTTGSGAGVDSLRRSHVDVAWRTAQQAIAGEHCQGLGLVDAPPTVPAR</sequence>
<evidence type="ECO:0000313" key="3">
    <source>
        <dbReference type="Proteomes" id="UP001596067"/>
    </source>
</evidence>